<accession>U2DQF0</accession>
<dbReference type="EMBL" id="AWSV01000140">
    <property type="protein sequence ID" value="ERI83822.1"/>
    <property type="molecule type" value="Genomic_DNA"/>
</dbReference>
<sequence>MGRIFRIPEHASSTCPGLRKYASFFFFICFGDEQKNKHLRYIKTEI</sequence>
<name>U2DQF0_9BACE</name>
<dbReference type="Proteomes" id="UP000016496">
    <property type="component" value="Unassembled WGS sequence"/>
</dbReference>
<proteinExistence type="predicted"/>
<dbReference type="HOGENOM" id="CLU_3180358_0_0_10"/>
<comment type="caution">
    <text evidence="1">The sequence shown here is derived from an EMBL/GenBank/DDBJ whole genome shotgun (WGS) entry which is preliminary data.</text>
</comment>
<dbReference type="AlphaFoldDB" id="U2DQF0"/>
<gene>
    <name evidence="1" type="ORF">HMPREF1981_02579</name>
</gene>
<protein>
    <submittedName>
        <fullName evidence="1">Uncharacterized protein</fullName>
    </submittedName>
</protein>
<evidence type="ECO:0000313" key="2">
    <source>
        <dbReference type="Proteomes" id="UP000016496"/>
    </source>
</evidence>
<evidence type="ECO:0000313" key="1">
    <source>
        <dbReference type="EMBL" id="ERI83822.1"/>
    </source>
</evidence>
<reference evidence="1 2" key="1">
    <citation type="submission" date="2013-08" db="EMBL/GenBank/DDBJ databases">
        <authorList>
            <person name="Weinstock G."/>
            <person name="Sodergren E."/>
            <person name="Wylie T."/>
            <person name="Fulton L."/>
            <person name="Fulton R."/>
            <person name="Fronick C."/>
            <person name="O'Laughlin M."/>
            <person name="Godfrey J."/>
            <person name="Miner T."/>
            <person name="Herter B."/>
            <person name="Appelbaum E."/>
            <person name="Cordes M."/>
            <person name="Lek S."/>
            <person name="Wollam A."/>
            <person name="Pepin K.H."/>
            <person name="Palsikar V.B."/>
            <person name="Mitreva M."/>
            <person name="Wilson R.K."/>
        </authorList>
    </citation>
    <scope>NUCLEOTIDE SEQUENCE [LARGE SCALE GENOMIC DNA]</scope>
    <source>
        <strain evidence="1 2">F0041</strain>
    </source>
</reference>
<organism evidence="1 2">
    <name type="scientific">Bacteroides pyogenes F0041</name>
    <dbReference type="NCBI Taxonomy" id="1321819"/>
    <lineage>
        <taxon>Bacteria</taxon>
        <taxon>Pseudomonadati</taxon>
        <taxon>Bacteroidota</taxon>
        <taxon>Bacteroidia</taxon>
        <taxon>Bacteroidales</taxon>
        <taxon>Bacteroidaceae</taxon>
        <taxon>Bacteroides</taxon>
    </lineage>
</organism>